<name>A0A7S0P7S0_9EUKA</name>
<feature type="transmembrane region" description="Helical" evidence="2">
    <location>
        <begin position="6"/>
        <end position="23"/>
    </location>
</feature>
<dbReference type="PROSITE" id="PS50096">
    <property type="entry name" value="IQ"/>
    <property type="match status" value="1"/>
</dbReference>
<organism evidence="3">
    <name type="scientific">Calcidiscus leptoporus</name>
    <dbReference type="NCBI Taxonomy" id="127549"/>
    <lineage>
        <taxon>Eukaryota</taxon>
        <taxon>Haptista</taxon>
        <taxon>Haptophyta</taxon>
        <taxon>Prymnesiophyceae</taxon>
        <taxon>Coccolithales</taxon>
        <taxon>Calcidiscaceae</taxon>
        <taxon>Calcidiscus</taxon>
    </lineage>
</organism>
<dbReference type="AlphaFoldDB" id="A0A7S0P7S0"/>
<keyword evidence="2" id="KW-1133">Transmembrane helix</keyword>
<evidence type="ECO:0000256" key="2">
    <source>
        <dbReference type="SAM" id="Phobius"/>
    </source>
</evidence>
<evidence type="ECO:0000256" key="1">
    <source>
        <dbReference type="SAM" id="MobiDB-lite"/>
    </source>
</evidence>
<proteinExistence type="predicted"/>
<feature type="compositionally biased region" description="Low complexity" evidence="1">
    <location>
        <begin position="170"/>
        <end position="181"/>
    </location>
</feature>
<sequence length="216" mass="24016">MLRMRIIVPITCGAALILMVGWWRKSMRWAAAIDRLESIQLHVQYFGVGIKVHKAAAMLQARVRAARARRQRQARAKMRNDDFLRRMKKRGSLEVSDLRLPCTDSTNLVEVSPGNLSIASSGLMDAGLMSIPEDATLRFELLCSGAATLIQAASRGSMSRRSSLTDDFASAASSSSSTEAARLLHERVSKRIRKPKSPHSAPKKRFSLFGKYSRSR</sequence>
<keyword evidence="2" id="KW-0812">Transmembrane</keyword>
<protein>
    <submittedName>
        <fullName evidence="3">Uncharacterized protein</fullName>
    </submittedName>
</protein>
<accession>A0A7S0P7S0</accession>
<evidence type="ECO:0000313" key="3">
    <source>
        <dbReference type="EMBL" id="CAD8554681.1"/>
    </source>
</evidence>
<reference evidence="3" key="1">
    <citation type="submission" date="2021-01" db="EMBL/GenBank/DDBJ databases">
        <authorList>
            <person name="Corre E."/>
            <person name="Pelletier E."/>
            <person name="Niang G."/>
            <person name="Scheremetjew M."/>
            <person name="Finn R."/>
            <person name="Kale V."/>
            <person name="Holt S."/>
            <person name="Cochrane G."/>
            <person name="Meng A."/>
            <person name="Brown T."/>
            <person name="Cohen L."/>
        </authorList>
    </citation>
    <scope>NUCLEOTIDE SEQUENCE</scope>
    <source>
        <strain evidence="3">RCC1130</strain>
    </source>
</reference>
<dbReference type="EMBL" id="HBER01060079">
    <property type="protein sequence ID" value="CAD8554681.1"/>
    <property type="molecule type" value="Transcribed_RNA"/>
</dbReference>
<feature type="region of interest" description="Disordered" evidence="1">
    <location>
        <begin position="170"/>
        <end position="216"/>
    </location>
</feature>
<feature type="compositionally biased region" description="Basic residues" evidence="1">
    <location>
        <begin position="190"/>
        <end position="206"/>
    </location>
</feature>
<dbReference type="Gene3D" id="1.20.5.190">
    <property type="match status" value="1"/>
</dbReference>
<keyword evidence="2" id="KW-0472">Membrane</keyword>
<gene>
    <name evidence="3" type="ORF">CLEP1334_LOCUS29972</name>
</gene>